<dbReference type="Gene3D" id="4.10.60.10">
    <property type="entry name" value="Zinc finger, CCHC-type"/>
    <property type="match status" value="1"/>
</dbReference>
<evidence type="ECO:0000313" key="8">
    <source>
        <dbReference type="Proteomes" id="UP000306102"/>
    </source>
</evidence>
<dbReference type="EMBL" id="SDRB02010693">
    <property type="protein sequence ID" value="THG04864.1"/>
    <property type="molecule type" value="Genomic_DNA"/>
</dbReference>
<keyword evidence="8" id="KW-1185">Reference proteome</keyword>
<dbReference type="PROSITE" id="PS50158">
    <property type="entry name" value="ZF_CCHC"/>
    <property type="match status" value="1"/>
</dbReference>
<comment type="caution">
    <text evidence="7">The sequence shown here is derived from an EMBL/GenBank/DDBJ whole genome shotgun (WGS) entry which is preliminary data.</text>
</comment>
<evidence type="ECO:0000256" key="4">
    <source>
        <dbReference type="PROSITE-ProRule" id="PRU00047"/>
    </source>
</evidence>
<evidence type="ECO:0000256" key="3">
    <source>
        <dbReference type="ARBA" id="ARBA00022833"/>
    </source>
</evidence>
<proteinExistence type="predicted"/>
<dbReference type="STRING" id="542762.A0A4S4DQ68"/>
<keyword evidence="2 4" id="KW-0863">Zinc-finger</keyword>
<dbReference type="SMART" id="SM00343">
    <property type="entry name" value="ZnF_C2HC"/>
    <property type="match status" value="1"/>
</dbReference>
<organism evidence="7 8">
    <name type="scientific">Camellia sinensis var. sinensis</name>
    <name type="common">China tea</name>
    <dbReference type="NCBI Taxonomy" id="542762"/>
    <lineage>
        <taxon>Eukaryota</taxon>
        <taxon>Viridiplantae</taxon>
        <taxon>Streptophyta</taxon>
        <taxon>Embryophyta</taxon>
        <taxon>Tracheophyta</taxon>
        <taxon>Spermatophyta</taxon>
        <taxon>Magnoliopsida</taxon>
        <taxon>eudicotyledons</taxon>
        <taxon>Gunneridae</taxon>
        <taxon>Pentapetalae</taxon>
        <taxon>asterids</taxon>
        <taxon>Ericales</taxon>
        <taxon>Theaceae</taxon>
        <taxon>Camellia</taxon>
    </lineage>
</organism>
<dbReference type="Proteomes" id="UP000306102">
    <property type="component" value="Unassembled WGS sequence"/>
</dbReference>
<dbReference type="InterPro" id="IPR036875">
    <property type="entry name" value="Znf_CCHC_sf"/>
</dbReference>
<sequence>MADAIIEVEDDDDFLAQVATLEADALSSKRRKTTATTTTTTSAAVTRSSINAAAAEESAEGAYTAALRGSRSLLFQQQSSRSNGGFKVLNNNNNMFANPGFAGGGGTVGGGGVDSCFKCGKSGHWSRDCDTNLYGVVDPSVPEKACPCGLGACIVLTANTEKNRGRQFYKCPLRVPHFFHFDLPEVGTEKDERLGRKLKLLGLYIQGVVLRQTGGLSEIAADTPGLESDMRDAPTQTVEFDPSGILDNGQCEFVVVLDRFPNPAYTPKFEDVFQWSSGDPRTGCMVRGTEIDCFVVLRHVSILMPPQSTEYSVVSRQGVKTFINIGKNVVSEFRDSFGVLNSAYNNIVKIATSGDPRTGCMVRGTEIDRFVVLRHVSILMPPQSTEYSVVGRQGVKTFINIGKNVVSEFRDSFASATNLDASSVVSLDNSELLDPASLTDGPMSTGPLGWVLGPVLINNGRVLTTDEASKLVAEAVKATVEGSISA</sequence>
<dbReference type="PROSITE" id="PS51999">
    <property type="entry name" value="ZF_GRF"/>
    <property type="match status" value="1"/>
</dbReference>
<keyword evidence="3" id="KW-0862">Zinc</keyword>
<evidence type="ECO:0000259" key="6">
    <source>
        <dbReference type="PROSITE" id="PS51999"/>
    </source>
</evidence>
<evidence type="ECO:0000313" key="7">
    <source>
        <dbReference type="EMBL" id="THG04864.1"/>
    </source>
</evidence>
<keyword evidence="1" id="KW-0479">Metal-binding</keyword>
<dbReference type="InterPro" id="IPR001878">
    <property type="entry name" value="Znf_CCHC"/>
</dbReference>
<evidence type="ECO:0000259" key="5">
    <source>
        <dbReference type="PROSITE" id="PS50158"/>
    </source>
</evidence>
<gene>
    <name evidence="7" type="ORF">TEA_010105</name>
</gene>
<dbReference type="PANTHER" id="PTHR33680">
    <property type="entry name" value="OS07G0190500 PROTEIN"/>
    <property type="match status" value="1"/>
</dbReference>
<dbReference type="GO" id="GO:0003676">
    <property type="term" value="F:nucleic acid binding"/>
    <property type="evidence" value="ECO:0007669"/>
    <property type="project" value="InterPro"/>
</dbReference>
<evidence type="ECO:0000256" key="2">
    <source>
        <dbReference type="ARBA" id="ARBA00022771"/>
    </source>
</evidence>
<dbReference type="SUPFAM" id="SSF57756">
    <property type="entry name" value="Retrovirus zinc finger-like domains"/>
    <property type="match status" value="1"/>
</dbReference>
<dbReference type="GO" id="GO:0008270">
    <property type="term" value="F:zinc ion binding"/>
    <property type="evidence" value="ECO:0007669"/>
    <property type="project" value="UniProtKB-KW"/>
</dbReference>
<protein>
    <submittedName>
        <fullName evidence="7">Uncharacterized protein</fullName>
    </submittedName>
</protein>
<evidence type="ECO:0000256" key="1">
    <source>
        <dbReference type="ARBA" id="ARBA00022723"/>
    </source>
</evidence>
<feature type="domain" description="GRF-type" evidence="6">
    <location>
        <begin position="146"/>
        <end position="185"/>
    </location>
</feature>
<dbReference type="AlphaFoldDB" id="A0A4S4DQ68"/>
<dbReference type="InterPro" id="IPR010666">
    <property type="entry name" value="Znf_GRF"/>
</dbReference>
<dbReference type="PANTHER" id="PTHR33680:SF1">
    <property type="entry name" value="OS05G0489500 PROTEIN"/>
    <property type="match status" value="1"/>
</dbReference>
<accession>A0A4S4DQ68</accession>
<dbReference type="Pfam" id="PF06839">
    <property type="entry name" value="Zn_ribbon_GRF"/>
    <property type="match status" value="1"/>
</dbReference>
<feature type="domain" description="CCHC-type" evidence="5">
    <location>
        <begin position="116"/>
        <end position="129"/>
    </location>
</feature>
<reference evidence="7 8" key="1">
    <citation type="journal article" date="2018" name="Proc. Natl. Acad. Sci. U.S.A.">
        <title>Draft genome sequence of Camellia sinensis var. sinensis provides insights into the evolution of the tea genome and tea quality.</title>
        <authorList>
            <person name="Wei C."/>
            <person name="Yang H."/>
            <person name="Wang S."/>
            <person name="Zhao J."/>
            <person name="Liu C."/>
            <person name="Gao L."/>
            <person name="Xia E."/>
            <person name="Lu Y."/>
            <person name="Tai Y."/>
            <person name="She G."/>
            <person name="Sun J."/>
            <person name="Cao H."/>
            <person name="Tong W."/>
            <person name="Gao Q."/>
            <person name="Li Y."/>
            <person name="Deng W."/>
            <person name="Jiang X."/>
            <person name="Wang W."/>
            <person name="Chen Q."/>
            <person name="Zhang S."/>
            <person name="Li H."/>
            <person name="Wu J."/>
            <person name="Wang P."/>
            <person name="Li P."/>
            <person name="Shi C."/>
            <person name="Zheng F."/>
            <person name="Jian J."/>
            <person name="Huang B."/>
            <person name="Shan D."/>
            <person name="Shi M."/>
            <person name="Fang C."/>
            <person name="Yue Y."/>
            <person name="Li F."/>
            <person name="Li D."/>
            <person name="Wei S."/>
            <person name="Han B."/>
            <person name="Jiang C."/>
            <person name="Yin Y."/>
            <person name="Xia T."/>
            <person name="Zhang Z."/>
            <person name="Bennetzen J.L."/>
            <person name="Zhao S."/>
            <person name="Wan X."/>
        </authorList>
    </citation>
    <scope>NUCLEOTIDE SEQUENCE [LARGE SCALE GENOMIC DNA]</scope>
    <source>
        <strain evidence="8">cv. Shuchazao</strain>
        <tissue evidence="7">Leaf</tissue>
    </source>
</reference>
<name>A0A4S4DQ68_CAMSN</name>
<dbReference type="Pfam" id="PF00098">
    <property type="entry name" value="zf-CCHC"/>
    <property type="match status" value="1"/>
</dbReference>